<evidence type="ECO:0000313" key="8">
    <source>
        <dbReference type="EMBL" id="TVU19859.1"/>
    </source>
</evidence>
<feature type="non-terminal residue" evidence="8">
    <location>
        <position position="1"/>
    </location>
</feature>
<reference evidence="8 9" key="1">
    <citation type="journal article" date="2019" name="Sci. Rep.">
        <title>A high-quality genome of Eragrostis curvula grass provides insights into Poaceae evolution and supports new strategies to enhance forage quality.</title>
        <authorList>
            <person name="Carballo J."/>
            <person name="Santos B.A.C.M."/>
            <person name="Zappacosta D."/>
            <person name="Garbus I."/>
            <person name="Selva J.P."/>
            <person name="Gallo C.A."/>
            <person name="Diaz A."/>
            <person name="Albertini E."/>
            <person name="Caccamo M."/>
            <person name="Echenique V."/>
        </authorList>
    </citation>
    <scope>NUCLEOTIDE SEQUENCE [LARGE SCALE GENOMIC DNA]</scope>
    <source>
        <strain evidence="9">cv. Victoria</strain>
        <tissue evidence="8">Leaf</tissue>
    </source>
</reference>
<comment type="subcellular location">
    <subcellularLocation>
        <location evidence="1">Nucleus</location>
    </subcellularLocation>
</comment>
<dbReference type="InterPro" id="IPR036576">
    <property type="entry name" value="WRKY_dom_sf"/>
</dbReference>
<feature type="region of interest" description="Disordered" evidence="6">
    <location>
        <begin position="171"/>
        <end position="207"/>
    </location>
</feature>
<dbReference type="PANTHER" id="PTHR31282">
    <property type="entry name" value="WRKY TRANSCRIPTION FACTOR 21-RELATED"/>
    <property type="match status" value="1"/>
</dbReference>
<dbReference type="PROSITE" id="PS50811">
    <property type="entry name" value="WRKY"/>
    <property type="match status" value="1"/>
</dbReference>
<evidence type="ECO:0000256" key="3">
    <source>
        <dbReference type="ARBA" id="ARBA00023125"/>
    </source>
</evidence>
<proteinExistence type="predicted"/>
<accession>A0A5J9U822</accession>
<evidence type="ECO:0000256" key="4">
    <source>
        <dbReference type="ARBA" id="ARBA00023163"/>
    </source>
</evidence>
<dbReference type="OrthoDB" id="684351at2759"/>
<dbReference type="InterPro" id="IPR044810">
    <property type="entry name" value="WRKY_plant"/>
</dbReference>
<dbReference type="GO" id="GO:0003700">
    <property type="term" value="F:DNA-binding transcription factor activity"/>
    <property type="evidence" value="ECO:0007669"/>
    <property type="project" value="InterPro"/>
</dbReference>
<dbReference type="InterPro" id="IPR003657">
    <property type="entry name" value="WRKY_dom"/>
</dbReference>
<dbReference type="Gramene" id="TVU19859">
    <property type="protein sequence ID" value="TVU19859"/>
    <property type="gene ID" value="EJB05_36034"/>
</dbReference>
<keyword evidence="2" id="KW-0805">Transcription regulation</keyword>
<keyword evidence="3" id="KW-0238">DNA-binding</keyword>
<feature type="compositionally biased region" description="Low complexity" evidence="6">
    <location>
        <begin position="196"/>
        <end position="207"/>
    </location>
</feature>
<feature type="region of interest" description="Disordered" evidence="6">
    <location>
        <begin position="234"/>
        <end position="265"/>
    </location>
</feature>
<feature type="domain" description="WRKY" evidence="7">
    <location>
        <begin position="103"/>
        <end position="166"/>
    </location>
</feature>
<dbReference type="Gene3D" id="2.20.25.80">
    <property type="entry name" value="WRKY domain"/>
    <property type="match status" value="1"/>
</dbReference>
<evidence type="ECO:0000313" key="9">
    <source>
        <dbReference type="Proteomes" id="UP000324897"/>
    </source>
</evidence>
<name>A0A5J9U822_9POAL</name>
<evidence type="ECO:0000256" key="1">
    <source>
        <dbReference type="ARBA" id="ARBA00004123"/>
    </source>
</evidence>
<evidence type="ECO:0000259" key="7">
    <source>
        <dbReference type="PROSITE" id="PS50811"/>
    </source>
</evidence>
<dbReference type="EMBL" id="RWGY01000029">
    <property type="protein sequence ID" value="TVU19859.1"/>
    <property type="molecule type" value="Genomic_DNA"/>
</dbReference>
<keyword evidence="5" id="KW-0539">Nucleus</keyword>
<evidence type="ECO:0000256" key="6">
    <source>
        <dbReference type="SAM" id="MobiDB-lite"/>
    </source>
</evidence>
<evidence type="ECO:0000256" key="5">
    <source>
        <dbReference type="ARBA" id="ARBA00023242"/>
    </source>
</evidence>
<dbReference type="SMART" id="SM00774">
    <property type="entry name" value="WRKY"/>
    <property type="match status" value="1"/>
</dbReference>
<keyword evidence="4" id="KW-0804">Transcription</keyword>
<dbReference type="AlphaFoldDB" id="A0A5J9U822"/>
<comment type="caution">
    <text evidence="8">The sequence shown here is derived from an EMBL/GenBank/DDBJ whole genome shotgun (WGS) entry which is preliminary data.</text>
</comment>
<sequence length="288" mass="31780">MATEARPARAASELIVKARDSAAAVLQELLRQQPAAAGEMPQGIQDLIEKILHCCDRALAALREGTEDAAGAGDARKRKLDAPRTTISKRMRGSGGERGIRIEKKWTMEDGYIWRKYGQKEIQDSKYPRFYFRCSYRDDHGCKASRRVQQSDADPSVYLITYFGKHTCGRDSNNDEQPAPFVINFSSSTTKDDGKPSGSPWPSSDDDGVVVSDTLEICGLSEGEDLPVDMTSKVPEPMEQSTPLPELAGMGSPGREPLDGCLDWELGEDESPFDFGEFSNFDYLALLL</sequence>
<dbReference type="Pfam" id="PF03106">
    <property type="entry name" value="WRKY"/>
    <property type="match status" value="1"/>
</dbReference>
<evidence type="ECO:0000256" key="2">
    <source>
        <dbReference type="ARBA" id="ARBA00023015"/>
    </source>
</evidence>
<protein>
    <submittedName>
        <fullName evidence="8">EcWRKY-60</fullName>
    </submittedName>
</protein>
<organism evidence="8 9">
    <name type="scientific">Eragrostis curvula</name>
    <name type="common">weeping love grass</name>
    <dbReference type="NCBI Taxonomy" id="38414"/>
    <lineage>
        <taxon>Eukaryota</taxon>
        <taxon>Viridiplantae</taxon>
        <taxon>Streptophyta</taxon>
        <taxon>Embryophyta</taxon>
        <taxon>Tracheophyta</taxon>
        <taxon>Spermatophyta</taxon>
        <taxon>Magnoliopsida</taxon>
        <taxon>Liliopsida</taxon>
        <taxon>Poales</taxon>
        <taxon>Poaceae</taxon>
        <taxon>PACMAD clade</taxon>
        <taxon>Chloridoideae</taxon>
        <taxon>Eragrostideae</taxon>
        <taxon>Eragrostidinae</taxon>
        <taxon>Eragrostis</taxon>
    </lineage>
</organism>
<dbReference type="SUPFAM" id="SSF118290">
    <property type="entry name" value="WRKY DNA-binding domain"/>
    <property type="match status" value="1"/>
</dbReference>
<keyword evidence="9" id="KW-1185">Reference proteome</keyword>
<dbReference type="Proteomes" id="UP000324897">
    <property type="component" value="Chromosome 7"/>
</dbReference>
<dbReference type="GO" id="GO:0005634">
    <property type="term" value="C:nucleus"/>
    <property type="evidence" value="ECO:0007669"/>
    <property type="project" value="UniProtKB-SubCell"/>
</dbReference>
<gene>
    <name evidence="8" type="ORF">EJB05_36034</name>
</gene>
<dbReference type="GO" id="GO:0043565">
    <property type="term" value="F:sequence-specific DNA binding"/>
    <property type="evidence" value="ECO:0007669"/>
    <property type="project" value="InterPro"/>
</dbReference>